<dbReference type="STRING" id="1110502.TMO_2417"/>
<dbReference type="HOGENOM" id="CLU_005679_1_1_5"/>
<dbReference type="GO" id="GO:0009103">
    <property type="term" value="P:lipopolysaccharide biosynthetic process"/>
    <property type="evidence" value="ECO:0007669"/>
    <property type="project" value="TreeGrafter"/>
</dbReference>
<accession>I3TNB7</accession>
<dbReference type="eggNOG" id="COG1835">
    <property type="taxonomic scope" value="Bacteria"/>
</dbReference>
<dbReference type="GO" id="GO:0016747">
    <property type="term" value="F:acyltransferase activity, transferring groups other than amino-acyl groups"/>
    <property type="evidence" value="ECO:0007669"/>
    <property type="project" value="InterPro"/>
</dbReference>
<feature type="transmembrane region" description="Helical" evidence="1">
    <location>
        <begin position="54"/>
        <end position="75"/>
    </location>
</feature>
<dbReference type="InterPro" id="IPR002656">
    <property type="entry name" value="Acyl_transf_3_dom"/>
</dbReference>
<evidence type="ECO:0000313" key="4">
    <source>
        <dbReference type="Proteomes" id="UP000005258"/>
    </source>
</evidence>
<feature type="transmembrane region" description="Helical" evidence="1">
    <location>
        <begin position="285"/>
        <end position="305"/>
    </location>
</feature>
<dbReference type="PANTHER" id="PTHR23028:SF53">
    <property type="entry name" value="ACYL_TRANSF_3 DOMAIN-CONTAINING PROTEIN"/>
    <property type="match status" value="1"/>
</dbReference>
<gene>
    <name evidence="3" type="primary">oatA</name>
    <name evidence="3" type="ordered locus">TMO_2417</name>
</gene>
<dbReference type="EMBL" id="CP003236">
    <property type="protein sequence ID" value="AFK54255.1"/>
    <property type="molecule type" value="Genomic_DNA"/>
</dbReference>
<dbReference type="RefSeq" id="WP_014745932.1">
    <property type="nucleotide sequence ID" value="NC_017956.1"/>
</dbReference>
<evidence type="ECO:0000256" key="1">
    <source>
        <dbReference type="SAM" id="Phobius"/>
    </source>
</evidence>
<feature type="transmembrane region" description="Helical" evidence="1">
    <location>
        <begin position="207"/>
        <end position="230"/>
    </location>
</feature>
<keyword evidence="3" id="KW-0808">Transferase</keyword>
<dbReference type="Proteomes" id="UP000005258">
    <property type="component" value="Chromosome"/>
</dbReference>
<feature type="transmembrane region" description="Helical" evidence="1">
    <location>
        <begin position="182"/>
        <end position="201"/>
    </location>
</feature>
<keyword evidence="1" id="KW-1133">Transmembrane helix</keyword>
<proteinExistence type="predicted"/>
<keyword evidence="3" id="KW-0012">Acyltransferase</keyword>
<keyword evidence="4" id="KW-1185">Reference proteome</keyword>
<dbReference type="AlphaFoldDB" id="I3TNB7"/>
<dbReference type="PANTHER" id="PTHR23028">
    <property type="entry name" value="ACETYLTRANSFERASE"/>
    <property type="match status" value="1"/>
</dbReference>
<dbReference type="InterPro" id="IPR050879">
    <property type="entry name" value="Acyltransferase_3"/>
</dbReference>
<dbReference type="KEGG" id="tmo:TMO_2417"/>
<feature type="transmembrane region" description="Helical" evidence="1">
    <location>
        <begin position="358"/>
        <end position="379"/>
    </location>
</feature>
<organism evidence="3 4">
    <name type="scientific">Tistrella mobilis (strain KA081020-065)</name>
    <dbReference type="NCBI Taxonomy" id="1110502"/>
    <lineage>
        <taxon>Bacteria</taxon>
        <taxon>Pseudomonadati</taxon>
        <taxon>Pseudomonadota</taxon>
        <taxon>Alphaproteobacteria</taxon>
        <taxon>Geminicoccales</taxon>
        <taxon>Geminicoccaceae</taxon>
        <taxon>Tistrella</taxon>
    </lineage>
</organism>
<feature type="transmembrane region" description="Helical" evidence="1">
    <location>
        <begin position="325"/>
        <end position="346"/>
    </location>
</feature>
<protein>
    <submittedName>
        <fullName evidence="3">Acyltransferase 3</fullName>
    </submittedName>
</protein>
<evidence type="ECO:0000259" key="2">
    <source>
        <dbReference type="Pfam" id="PF01757"/>
    </source>
</evidence>
<name>I3TNB7_TISMK</name>
<sequence>MIPRPAITPVMPSRARPLAGGRTAAGYRPDIDGLRAIAVLAVVLSHLPGPVLPGGYLGVDIFFVISGYLITGMIRQQMAEGRFSLRVFYGRRARRILPALVVMLLLLAILALAAFRPADRAGFGREALASLGFVYNFYLLQAGAGHGAGLLLHTWSLAIEEQFYLVFPLFCLLAFRTSRRVAVSALALAAGLSFAACVIGMETGRYLTAFLLLPTRGWELALGGLVALAGGGRQHRHLGTAGLCLMILALATGGMVAGKPWPAVLTVCLGAAMIIRAGEHQGGMATAWLATRPMVFIGLISYSLYLWHWPLLAAARTVLERRPTLSEGIACVVLAGVLAALSWRFVEQPTRRGVLRPAALAGLGGALTALLLVLLAAAIRSGG</sequence>
<keyword evidence="1" id="KW-0472">Membrane</keyword>
<reference evidence="3 4" key="1">
    <citation type="journal article" date="2012" name="J. Am. Chem. Soc.">
        <title>Bacterial biosynthesis and maturation of the didemnin anti-cancer agents.</title>
        <authorList>
            <person name="Xu Y."/>
            <person name="Kersten R.D."/>
            <person name="Nam S.J."/>
            <person name="Lu L."/>
            <person name="Al-Suwailem A.M."/>
            <person name="Zheng H."/>
            <person name="Fenical W."/>
            <person name="Dorrestein P.C."/>
            <person name="Moore B.S."/>
            <person name="Qian P.Y."/>
        </authorList>
    </citation>
    <scope>NUCLEOTIDE SEQUENCE [LARGE SCALE GENOMIC DNA]</scope>
    <source>
        <strain evidence="3 4">KA081020-065</strain>
    </source>
</reference>
<feature type="transmembrane region" description="Helical" evidence="1">
    <location>
        <begin position="237"/>
        <end position="255"/>
    </location>
</feature>
<dbReference type="GO" id="GO:0016020">
    <property type="term" value="C:membrane"/>
    <property type="evidence" value="ECO:0007669"/>
    <property type="project" value="TreeGrafter"/>
</dbReference>
<dbReference type="Pfam" id="PF01757">
    <property type="entry name" value="Acyl_transf_3"/>
    <property type="match status" value="1"/>
</dbReference>
<feature type="transmembrane region" description="Helical" evidence="1">
    <location>
        <begin position="96"/>
        <end position="115"/>
    </location>
</feature>
<evidence type="ECO:0000313" key="3">
    <source>
        <dbReference type="EMBL" id="AFK54255.1"/>
    </source>
</evidence>
<feature type="domain" description="Acyltransferase 3" evidence="2">
    <location>
        <begin position="30"/>
        <end position="340"/>
    </location>
</feature>
<feature type="transmembrane region" description="Helical" evidence="1">
    <location>
        <begin position="261"/>
        <end position="278"/>
    </location>
</feature>
<keyword evidence="1" id="KW-0812">Transmembrane</keyword>